<evidence type="ECO:0000313" key="9">
    <source>
        <dbReference type="Proteomes" id="UP000326950"/>
    </source>
</evidence>
<dbReference type="InterPro" id="IPR052360">
    <property type="entry name" value="Transcr_Regulatory_Proteins"/>
</dbReference>
<evidence type="ECO:0000256" key="6">
    <source>
        <dbReference type="ARBA" id="ARBA00023242"/>
    </source>
</evidence>
<feature type="domain" description="Zn(2)-C6 fungal-type" evidence="7">
    <location>
        <begin position="23"/>
        <end position="53"/>
    </location>
</feature>
<keyword evidence="6" id="KW-0539">Nucleus</keyword>
<evidence type="ECO:0000256" key="4">
    <source>
        <dbReference type="ARBA" id="ARBA00023125"/>
    </source>
</evidence>
<keyword evidence="4" id="KW-0238">DNA-binding</keyword>
<dbReference type="PANTHER" id="PTHR36206">
    <property type="entry name" value="ASPERCRYPTIN BIOSYNTHESIS CLUSTER-SPECIFIC TRANSCRIPTION REGULATOR ATNN-RELATED"/>
    <property type="match status" value="1"/>
</dbReference>
<keyword evidence="1" id="KW-0479">Metal-binding</keyword>
<evidence type="ECO:0000256" key="5">
    <source>
        <dbReference type="ARBA" id="ARBA00023163"/>
    </source>
</evidence>
<dbReference type="GO" id="GO:0003677">
    <property type="term" value="F:DNA binding"/>
    <property type="evidence" value="ECO:0007669"/>
    <property type="project" value="UniProtKB-KW"/>
</dbReference>
<gene>
    <name evidence="8" type="ORF">BDV40DRAFT_264752</name>
</gene>
<reference evidence="8 9" key="1">
    <citation type="submission" date="2019-04" db="EMBL/GenBank/DDBJ databases">
        <title>Friends and foes A comparative genomics study of 23 Aspergillus species from section Flavi.</title>
        <authorList>
            <consortium name="DOE Joint Genome Institute"/>
            <person name="Kjaerbolling I."/>
            <person name="Vesth T."/>
            <person name="Frisvad J.C."/>
            <person name="Nybo J.L."/>
            <person name="Theobald S."/>
            <person name="Kildgaard S."/>
            <person name="Isbrandt T."/>
            <person name="Kuo A."/>
            <person name="Sato A."/>
            <person name="Lyhne E.K."/>
            <person name="Kogle M.E."/>
            <person name="Wiebenga A."/>
            <person name="Kun R.S."/>
            <person name="Lubbers R.J."/>
            <person name="Makela M.R."/>
            <person name="Barry K."/>
            <person name="Chovatia M."/>
            <person name="Clum A."/>
            <person name="Daum C."/>
            <person name="Haridas S."/>
            <person name="He G."/>
            <person name="LaButti K."/>
            <person name="Lipzen A."/>
            <person name="Mondo S."/>
            <person name="Riley R."/>
            <person name="Salamov A."/>
            <person name="Simmons B.A."/>
            <person name="Magnuson J.K."/>
            <person name="Henrissat B."/>
            <person name="Mortensen U.H."/>
            <person name="Larsen T.O."/>
            <person name="Devries R.P."/>
            <person name="Grigoriev I.V."/>
            <person name="Machida M."/>
            <person name="Baker S.E."/>
            <person name="Andersen M.R."/>
        </authorList>
    </citation>
    <scope>NUCLEOTIDE SEQUENCE [LARGE SCALE GENOMIC DNA]</scope>
    <source>
        <strain evidence="8 9">CBS 117626</strain>
    </source>
</reference>
<dbReference type="SUPFAM" id="SSF57701">
    <property type="entry name" value="Zn2/Cys6 DNA-binding domain"/>
    <property type="match status" value="1"/>
</dbReference>
<dbReference type="PROSITE" id="PS50048">
    <property type="entry name" value="ZN2_CY6_FUNGAL_2"/>
    <property type="match status" value="1"/>
</dbReference>
<dbReference type="Pfam" id="PF00172">
    <property type="entry name" value="Zn_clus"/>
    <property type="match status" value="1"/>
</dbReference>
<keyword evidence="3" id="KW-0805">Transcription regulation</keyword>
<dbReference type="AlphaFoldDB" id="A0A5N6UVE0"/>
<evidence type="ECO:0000256" key="3">
    <source>
        <dbReference type="ARBA" id="ARBA00023015"/>
    </source>
</evidence>
<keyword evidence="5" id="KW-0804">Transcription</keyword>
<dbReference type="CDD" id="cd00067">
    <property type="entry name" value="GAL4"/>
    <property type="match status" value="1"/>
</dbReference>
<dbReference type="EMBL" id="ML738626">
    <property type="protein sequence ID" value="KAE8162626.1"/>
    <property type="molecule type" value="Genomic_DNA"/>
</dbReference>
<dbReference type="OrthoDB" id="648861at2759"/>
<feature type="non-terminal residue" evidence="8">
    <location>
        <position position="276"/>
    </location>
</feature>
<dbReference type="InterPro" id="IPR036864">
    <property type="entry name" value="Zn2-C6_fun-type_DNA-bd_sf"/>
</dbReference>
<dbReference type="PANTHER" id="PTHR36206:SF12">
    <property type="entry name" value="ASPERCRYPTIN BIOSYNTHESIS CLUSTER-SPECIFIC TRANSCRIPTION REGULATOR ATNN-RELATED"/>
    <property type="match status" value="1"/>
</dbReference>
<evidence type="ECO:0000259" key="7">
    <source>
        <dbReference type="PROSITE" id="PS50048"/>
    </source>
</evidence>
<dbReference type="InterPro" id="IPR001138">
    <property type="entry name" value="Zn2Cys6_DnaBD"/>
</dbReference>
<keyword evidence="2" id="KW-0862">Zinc</keyword>
<dbReference type="GO" id="GO:0008270">
    <property type="term" value="F:zinc ion binding"/>
    <property type="evidence" value="ECO:0007669"/>
    <property type="project" value="InterPro"/>
</dbReference>
<proteinExistence type="predicted"/>
<dbReference type="PROSITE" id="PS00463">
    <property type="entry name" value="ZN2_CY6_FUNGAL_1"/>
    <property type="match status" value="1"/>
</dbReference>
<dbReference type="GO" id="GO:0000981">
    <property type="term" value="F:DNA-binding transcription factor activity, RNA polymerase II-specific"/>
    <property type="evidence" value="ECO:0007669"/>
    <property type="project" value="InterPro"/>
</dbReference>
<dbReference type="GO" id="GO:0009893">
    <property type="term" value="P:positive regulation of metabolic process"/>
    <property type="evidence" value="ECO:0007669"/>
    <property type="project" value="UniProtKB-ARBA"/>
</dbReference>
<accession>A0A5N6UVE0</accession>
<name>A0A5N6UVE0_ASPTM</name>
<evidence type="ECO:0000313" key="8">
    <source>
        <dbReference type="EMBL" id="KAE8162626.1"/>
    </source>
</evidence>
<keyword evidence="9" id="KW-1185">Reference proteome</keyword>
<dbReference type="SMART" id="SM00066">
    <property type="entry name" value="GAL4"/>
    <property type="match status" value="1"/>
</dbReference>
<organism evidence="8 9">
    <name type="scientific">Aspergillus tamarii</name>
    <dbReference type="NCBI Taxonomy" id="41984"/>
    <lineage>
        <taxon>Eukaryota</taxon>
        <taxon>Fungi</taxon>
        <taxon>Dikarya</taxon>
        <taxon>Ascomycota</taxon>
        <taxon>Pezizomycotina</taxon>
        <taxon>Eurotiomycetes</taxon>
        <taxon>Eurotiomycetidae</taxon>
        <taxon>Eurotiales</taxon>
        <taxon>Aspergillaceae</taxon>
        <taxon>Aspergillus</taxon>
        <taxon>Aspergillus subgen. Circumdati</taxon>
    </lineage>
</organism>
<dbReference type="Gene3D" id="4.10.240.10">
    <property type="entry name" value="Zn(2)-C6 fungal-type DNA-binding domain"/>
    <property type="match status" value="1"/>
</dbReference>
<protein>
    <recommendedName>
        <fullName evidence="7">Zn(2)-C6 fungal-type domain-containing protein</fullName>
    </recommendedName>
</protein>
<evidence type="ECO:0000256" key="2">
    <source>
        <dbReference type="ARBA" id="ARBA00022833"/>
    </source>
</evidence>
<evidence type="ECO:0000256" key="1">
    <source>
        <dbReference type="ARBA" id="ARBA00022723"/>
    </source>
</evidence>
<sequence>MQQYTRPPVTVMSGRNAPRSRTGCATCRTRKIKCDEMHPSCVRCVNAQMQCEWTHKAPRKASRSKLPSTASSGSGLQRTYYPIRPRSIDAGVHLTCLSLPNSHFLSSSEREYFAFFPHTSMVRWLGKPWPWASLHYVYSHIAPRSSVVTRMILAISATELEGIRHMERLRGNRMASHDQWPGEAGMSHYQSALREFQLILSKNQGSLSPQEVDEISTAFFLMVTYEYLFGQDSAAMEVHIQGIYTFLKAHDLVPRLGELGQCVRLPVLTQQLLLFV</sequence>
<dbReference type="Proteomes" id="UP000326950">
    <property type="component" value="Unassembled WGS sequence"/>
</dbReference>